<dbReference type="InterPro" id="IPR056798">
    <property type="entry name" value="ADH_Fe_C"/>
</dbReference>
<evidence type="ECO:0000259" key="5">
    <source>
        <dbReference type="Pfam" id="PF25137"/>
    </source>
</evidence>
<dbReference type="InterPro" id="IPR018211">
    <property type="entry name" value="ADH_Fe_CS"/>
</dbReference>
<keyword evidence="7" id="KW-1185">Reference proteome</keyword>
<feature type="domain" description="Fe-containing alcohol dehydrogenase-like C-terminal" evidence="5">
    <location>
        <begin position="183"/>
        <end position="380"/>
    </location>
</feature>
<dbReference type="InterPro" id="IPR001670">
    <property type="entry name" value="ADH_Fe/GldA"/>
</dbReference>
<dbReference type="RefSeq" id="WP_311555192.1">
    <property type="nucleotide sequence ID" value="NZ_JAVREJ010000003.1"/>
</dbReference>
<proteinExistence type="inferred from homology"/>
<evidence type="ECO:0000313" key="7">
    <source>
        <dbReference type="Proteomes" id="UP001183202"/>
    </source>
</evidence>
<keyword evidence="2" id="KW-0560">Oxidoreductase</keyword>
<dbReference type="PANTHER" id="PTHR11496">
    <property type="entry name" value="ALCOHOL DEHYDROGENASE"/>
    <property type="match status" value="1"/>
</dbReference>
<comment type="similarity">
    <text evidence="1">Belongs to the iron-containing alcohol dehydrogenase family.</text>
</comment>
<dbReference type="Pfam" id="PF25137">
    <property type="entry name" value="ADH_Fe_C"/>
    <property type="match status" value="1"/>
</dbReference>
<evidence type="ECO:0000256" key="3">
    <source>
        <dbReference type="ARBA" id="ARBA00023027"/>
    </source>
</evidence>
<dbReference type="PANTHER" id="PTHR11496:SF102">
    <property type="entry name" value="ALCOHOL DEHYDROGENASE 4"/>
    <property type="match status" value="1"/>
</dbReference>
<dbReference type="CDD" id="cd08183">
    <property type="entry name" value="Fe-ADH-like"/>
    <property type="match status" value="1"/>
</dbReference>
<dbReference type="Pfam" id="PF00465">
    <property type="entry name" value="Fe-ADH"/>
    <property type="match status" value="1"/>
</dbReference>
<evidence type="ECO:0000256" key="1">
    <source>
        <dbReference type="ARBA" id="ARBA00007358"/>
    </source>
</evidence>
<dbReference type="Gene3D" id="1.20.1090.10">
    <property type="entry name" value="Dehydroquinate synthase-like - alpha domain"/>
    <property type="match status" value="1"/>
</dbReference>
<organism evidence="6 7">
    <name type="scientific">Pseudonocardia charpentierae</name>
    <dbReference type="NCBI Taxonomy" id="3075545"/>
    <lineage>
        <taxon>Bacteria</taxon>
        <taxon>Bacillati</taxon>
        <taxon>Actinomycetota</taxon>
        <taxon>Actinomycetes</taxon>
        <taxon>Pseudonocardiales</taxon>
        <taxon>Pseudonocardiaceae</taxon>
        <taxon>Pseudonocardia</taxon>
    </lineage>
</organism>
<sequence length="381" mass="38871">MSAFDLALPRKVLFGPGRAGELADLLPTLGSRVVLCTGSDPSRHRHLLGDVEPVAVVRVTREPLVDDARAALDEARAAGADAVVAIGGGSVLDLGKAIAVLLGNGTDPLDHLEVVGRGLPIERPAVPYVAVPTTAGTGAEATANAVLAAPEHGRKASIRSPYMLPAVALVDPLLTLGCPPAVTASSGLDALTQCLEPFVSPKANPATDAVATDGLRRGARSLRRAYEHGDDRAAREDMALCSLFGGIALANAKLGAVHGVAGVVGGMVDAAHGAVCAALLAPVAEANVRALRERDPGSPALERYATVARLLTGRDDATVEDGVEWLRETVAALDVPPLGAVGLQPAQYEEVAEKSAKSSSMQGNPIGLSTDELVAVLRSAG</sequence>
<evidence type="ECO:0000313" key="6">
    <source>
        <dbReference type="EMBL" id="MDT0349212.1"/>
    </source>
</evidence>
<evidence type="ECO:0000256" key="2">
    <source>
        <dbReference type="ARBA" id="ARBA00023002"/>
    </source>
</evidence>
<dbReference type="InterPro" id="IPR039697">
    <property type="entry name" value="Alcohol_dehydrogenase_Fe"/>
</dbReference>
<keyword evidence="3" id="KW-0520">NAD</keyword>
<comment type="caution">
    <text evidence="6">The sequence shown here is derived from an EMBL/GenBank/DDBJ whole genome shotgun (WGS) entry which is preliminary data.</text>
</comment>
<evidence type="ECO:0000259" key="4">
    <source>
        <dbReference type="Pfam" id="PF00465"/>
    </source>
</evidence>
<dbReference type="Proteomes" id="UP001183202">
    <property type="component" value="Unassembled WGS sequence"/>
</dbReference>
<accession>A0ABU2N6N2</accession>
<reference evidence="7" key="1">
    <citation type="submission" date="2023-07" db="EMBL/GenBank/DDBJ databases">
        <title>30 novel species of actinomycetes from the DSMZ collection.</title>
        <authorList>
            <person name="Nouioui I."/>
        </authorList>
    </citation>
    <scope>NUCLEOTIDE SEQUENCE [LARGE SCALE GENOMIC DNA]</scope>
    <source>
        <strain evidence="7">DSM 45834</strain>
    </source>
</reference>
<dbReference type="EMBL" id="JAVREJ010000003">
    <property type="protein sequence ID" value="MDT0349212.1"/>
    <property type="molecule type" value="Genomic_DNA"/>
</dbReference>
<dbReference type="PROSITE" id="PS00913">
    <property type="entry name" value="ADH_IRON_1"/>
    <property type="match status" value="1"/>
</dbReference>
<dbReference type="SUPFAM" id="SSF56796">
    <property type="entry name" value="Dehydroquinate synthase-like"/>
    <property type="match status" value="1"/>
</dbReference>
<protein>
    <submittedName>
        <fullName evidence="6">Iron-containing alcohol dehydrogenase</fullName>
    </submittedName>
</protein>
<name>A0ABU2N6N2_9PSEU</name>
<gene>
    <name evidence="6" type="ORF">RM445_06705</name>
</gene>
<feature type="domain" description="Alcohol dehydrogenase iron-type/glycerol dehydrogenase GldA" evidence="4">
    <location>
        <begin position="9"/>
        <end position="172"/>
    </location>
</feature>
<dbReference type="Gene3D" id="3.40.50.1970">
    <property type="match status" value="1"/>
</dbReference>